<evidence type="ECO:0000313" key="1">
    <source>
        <dbReference type="EMBL" id="TGO05109.1"/>
    </source>
</evidence>
<name>A0A4Z1E1K5_9MICO</name>
<keyword evidence="2" id="KW-1185">Reference proteome</keyword>
<organism evidence="1 2">
    <name type="scientific">Serinibacter arcticus</name>
    <dbReference type="NCBI Taxonomy" id="1655435"/>
    <lineage>
        <taxon>Bacteria</taxon>
        <taxon>Bacillati</taxon>
        <taxon>Actinomycetota</taxon>
        <taxon>Actinomycetes</taxon>
        <taxon>Micrococcales</taxon>
        <taxon>Beutenbergiaceae</taxon>
        <taxon>Serinibacter</taxon>
    </lineage>
</organism>
<comment type="caution">
    <text evidence="1">The sequence shown here is derived from an EMBL/GenBank/DDBJ whole genome shotgun (WGS) entry which is preliminary data.</text>
</comment>
<proteinExistence type="predicted"/>
<evidence type="ECO:0000313" key="2">
    <source>
        <dbReference type="Proteomes" id="UP000297318"/>
    </source>
</evidence>
<dbReference type="EMBL" id="RHPJ01000002">
    <property type="protein sequence ID" value="TGO05109.1"/>
    <property type="molecule type" value="Genomic_DNA"/>
</dbReference>
<dbReference type="AlphaFoldDB" id="A0A4Z1E1K5"/>
<protein>
    <submittedName>
        <fullName evidence="1">Uncharacterized protein</fullName>
    </submittedName>
</protein>
<accession>A0A4Z1E1K5</accession>
<reference evidence="1 2" key="1">
    <citation type="submission" date="2018-11" db="EMBL/GenBank/DDBJ databases">
        <title>Complete genome sequencing of the Actinobacteria Serinibacter sp. K3-2.</title>
        <authorList>
            <person name="Rakitin A.L."/>
            <person name="Beletsky A.V."/>
            <person name="Mardanov A.V."/>
            <person name="Ravin N.V."/>
            <person name="Gromova A.S."/>
            <person name="Filippova S.N."/>
            <person name="Gal'Chenko V.F."/>
        </authorList>
    </citation>
    <scope>NUCLEOTIDE SEQUENCE [LARGE SCALE GENOMIC DNA]</scope>
    <source>
        <strain evidence="1 2">K3-2</strain>
    </source>
</reference>
<sequence length="82" mass="9156">MFLGDRADDRSGLLLWFVDDAGRLRFVGGWEDVAGHRYLNRWRPIRIGEISLRAGSSVTFAGSRAPLTAVIDGYARSVPVRH</sequence>
<dbReference type="Proteomes" id="UP000297318">
    <property type="component" value="Unassembled WGS sequence"/>
</dbReference>
<gene>
    <name evidence="1" type="ORF">SERN_1113</name>
</gene>